<accession>A0A6L6QE43</accession>
<keyword evidence="1" id="KW-0812">Transmembrane</keyword>
<dbReference type="Proteomes" id="UP000472320">
    <property type="component" value="Unassembled WGS sequence"/>
</dbReference>
<protein>
    <submittedName>
        <fullName evidence="2">Uncharacterized protein</fullName>
    </submittedName>
</protein>
<evidence type="ECO:0000256" key="1">
    <source>
        <dbReference type="SAM" id="Phobius"/>
    </source>
</evidence>
<dbReference type="RefSeq" id="WP_155452887.1">
    <property type="nucleotide sequence ID" value="NZ_WNKX01000003.1"/>
</dbReference>
<evidence type="ECO:0000313" key="3">
    <source>
        <dbReference type="Proteomes" id="UP000472320"/>
    </source>
</evidence>
<keyword evidence="1" id="KW-0472">Membrane</keyword>
<gene>
    <name evidence="2" type="ORF">GM658_04875</name>
</gene>
<dbReference type="AlphaFoldDB" id="A0A6L6QE43"/>
<feature type="transmembrane region" description="Helical" evidence="1">
    <location>
        <begin position="62"/>
        <end position="79"/>
    </location>
</feature>
<dbReference type="Pfam" id="PF19447">
    <property type="entry name" value="DUF5985"/>
    <property type="match status" value="1"/>
</dbReference>
<sequence>MAINAWLNGAIFMSAMVIALFFVRYWRHSRDTLFIYFAIAFVLEGVHRLLQAWPADDPDTPQYYLLRLLEYGLILVAIVKKNRGAGKER</sequence>
<comment type="caution">
    <text evidence="2">The sequence shown here is derived from an EMBL/GenBank/DDBJ whole genome shotgun (WGS) entry which is preliminary data.</text>
</comment>
<keyword evidence="1" id="KW-1133">Transmembrane helix</keyword>
<evidence type="ECO:0000313" key="2">
    <source>
        <dbReference type="EMBL" id="MTW09926.1"/>
    </source>
</evidence>
<name>A0A6L6QE43_9BURK</name>
<reference evidence="2 3" key="1">
    <citation type="submission" date="2019-11" db="EMBL/GenBank/DDBJ databases">
        <title>Type strains purchased from KCTC, JCM and DSMZ.</title>
        <authorList>
            <person name="Lu H."/>
        </authorList>
    </citation>
    <scope>NUCLEOTIDE SEQUENCE [LARGE SCALE GENOMIC DNA]</scope>
    <source>
        <strain evidence="2 3">JCM 31587</strain>
    </source>
</reference>
<dbReference type="EMBL" id="WNKX01000003">
    <property type="protein sequence ID" value="MTW09926.1"/>
    <property type="molecule type" value="Genomic_DNA"/>
</dbReference>
<keyword evidence="3" id="KW-1185">Reference proteome</keyword>
<feature type="transmembrane region" description="Helical" evidence="1">
    <location>
        <begin position="6"/>
        <end position="26"/>
    </location>
</feature>
<organism evidence="2 3">
    <name type="scientific">Massilia eburnea</name>
    <dbReference type="NCBI Taxonomy" id="1776165"/>
    <lineage>
        <taxon>Bacteria</taxon>
        <taxon>Pseudomonadati</taxon>
        <taxon>Pseudomonadota</taxon>
        <taxon>Betaproteobacteria</taxon>
        <taxon>Burkholderiales</taxon>
        <taxon>Oxalobacteraceae</taxon>
        <taxon>Telluria group</taxon>
        <taxon>Massilia</taxon>
    </lineage>
</organism>
<feature type="transmembrane region" description="Helical" evidence="1">
    <location>
        <begin position="33"/>
        <end position="50"/>
    </location>
</feature>
<dbReference type="OrthoDB" id="9806559at2"/>
<proteinExistence type="predicted"/>
<dbReference type="InterPro" id="IPR046027">
    <property type="entry name" value="DUF5985"/>
</dbReference>